<keyword evidence="2" id="KW-1185">Reference proteome</keyword>
<gene>
    <name evidence="1" type="ORF">CIB84_016361</name>
</gene>
<dbReference type="EMBL" id="PPHD01092330">
    <property type="protein sequence ID" value="POI19892.1"/>
    <property type="molecule type" value="Genomic_DNA"/>
</dbReference>
<dbReference type="AlphaFoldDB" id="A0A2P4S6Z7"/>
<proteinExistence type="predicted"/>
<accession>A0A2P4S6Z7</accession>
<sequence length="28" mass="3067">MRAIGRGVGTTALLLVLPWLCLTAPRTW</sequence>
<protein>
    <submittedName>
        <fullName evidence="1">Uncharacterized protein</fullName>
    </submittedName>
</protein>
<name>A0A2P4S6Z7_BAMTH</name>
<organism evidence="1 2">
    <name type="scientific">Bambusicola thoracicus</name>
    <name type="common">Chinese bamboo-partridge</name>
    <name type="synonym">Perdix thoracica</name>
    <dbReference type="NCBI Taxonomy" id="9083"/>
    <lineage>
        <taxon>Eukaryota</taxon>
        <taxon>Metazoa</taxon>
        <taxon>Chordata</taxon>
        <taxon>Craniata</taxon>
        <taxon>Vertebrata</taxon>
        <taxon>Euteleostomi</taxon>
        <taxon>Archelosauria</taxon>
        <taxon>Archosauria</taxon>
        <taxon>Dinosauria</taxon>
        <taxon>Saurischia</taxon>
        <taxon>Theropoda</taxon>
        <taxon>Coelurosauria</taxon>
        <taxon>Aves</taxon>
        <taxon>Neognathae</taxon>
        <taxon>Galloanserae</taxon>
        <taxon>Galliformes</taxon>
        <taxon>Phasianidae</taxon>
        <taxon>Perdicinae</taxon>
        <taxon>Bambusicola</taxon>
    </lineage>
</organism>
<comment type="caution">
    <text evidence="1">The sequence shown here is derived from an EMBL/GenBank/DDBJ whole genome shotgun (WGS) entry which is preliminary data.</text>
</comment>
<reference evidence="1 2" key="1">
    <citation type="submission" date="2018-01" db="EMBL/GenBank/DDBJ databases">
        <title>Comparison of the Chinese Bamboo Partridge and Red Junglefowl genome sequences highlights the importance of demography in genome evolution.</title>
        <authorList>
            <person name="Tiley G.P."/>
            <person name="Kimball R.T."/>
            <person name="Braun E.L."/>
            <person name="Burleigh J.G."/>
        </authorList>
    </citation>
    <scope>NUCLEOTIDE SEQUENCE [LARGE SCALE GENOMIC DNA]</scope>
    <source>
        <strain evidence="1">RTK389</strain>
        <tissue evidence="1">Blood</tissue>
    </source>
</reference>
<evidence type="ECO:0000313" key="1">
    <source>
        <dbReference type="EMBL" id="POI19892.1"/>
    </source>
</evidence>
<dbReference type="Proteomes" id="UP000237246">
    <property type="component" value="Unassembled WGS sequence"/>
</dbReference>
<evidence type="ECO:0000313" key="2">
    <source>
        <dbReference type="Proteomes" id="UP000237246"/>
    </source>
</evidence>